<evidence type="ECO:0000313" key="1">
    <source>
        <dbReference type="EMBL" id="KAG1524441.1"/>
    </source>
</evidence>
<organism evidence="1 2">
    <name type="scientific">Rhizopus delemar</name>
    <dbReference type="NCBI Taxonomy" id="936053"/>
    <lineage>
        <taxon>Eukaryota</taxon>
        <taxon>Fungi</taxon>
        <taxon>Fungi incertae sedis</taxon>
        <taxon>Mucoromycota</taxon>
        <taxon>Mucoromycotina</taxon>
        <taxon>Mucoromycetes</taxon>
        <taxon>Mucorales</taxon>
        <taxon>Mucorineae</taxon>
        <taxon>Rhizopodaceae</taxon>
        <taxon>Rhizopus</taxon>
    </lineage>
</organism>
<comment type="caution">
    <text evidence="1">The sequence shown here is derived from an EMBL/GenBank/DDBJ whole genome shotgun (WGS) entry which is preliminary data.</text>
</comment>
<dbReference type="AlphaFoldDB" id="A0A9P7BZ22"/>
<evidence type="ECO:0000313" key="2">
    <source>
        <dbReference type="Proteomes" id="UP000740926"/>
    </source>
</evidence>
<proteinExistence type="predicted"/>
<protein>
    <submittedName>
        <fullName evidence="1">Uncharacterized protein</fullName>
    </submittedName>
</protein>
<reference evidence="1 2" key="1">
    <citation type="journal article" date="2020" name="Microb. Genom.">
        <title>Genetic diversity of clinical and environmental Mucorales isolates obtained from an investigation of mucormycosis cases among solid organ transplant recipients.</title>
        <authorList>
            <person name="Nguyen M.H."/>
            <person name="Kaul D."/>
            <person name="Muto C."/>
            <person name="Cheng S.J."/>
            <person name="Richter R.A."/>
            <person name="Bruno V.M."/>
            <person name="Liu G."/>
            <person name="Beyhan S."/>
            <person name="Sundermann A.J."/>
            <person name="Mounaud S."/>
            <person name="Pasculle A.W."/>
            <person name="Nierman W.C."/>
            <person name="Driscoll E."/>
            <person name="Cumbie R."/>
            <person name="Clancy C.J."/>
            <person name="Dupont C.L."/>
        </authorList>
    </citation>
    <scope>NUCLEOTIDE SEQUENCE [LARGE SCALE GENOMIC DNA]</scope>
    <source>
        <strain evidence="1 2">GL24</strain>
    </source>
</reference>
<dbReference type="EMBL" id="JAANIU010019467">
    <property type="protein sequence ID" value="KAG1524441.1"/>
    <property type="molecule type" value="Genomic_DNA"/>
</dbReference>
<name>A0A9P7BZ22_9FUNG</name>
<dbReference type="Proteomes" id="UP000740926">
    <property type="component" value="Unassembled WGS sequence"/>
</dbReference>
<sequence length="87" mass="9227">MASRSPHPSSTESPAPLIMAICCAFSAVPRLRAVMYPGASISGIHRKADSTLASWKRLCAIPITPATVGMVERIGPRNRPISTDAKP</sequence>
<keyword evidence="2" id="KW-1185">Reference proteome</keyword>
<accession>A0A9P7BZ22</accession>
<gene>
    <name evidence="1" type="ORF">G6F50_018528</name>
</gene>